<gene>
    <name evidence="4" type="ORF">DQ384_19670</name>
</gene>
<dbReference type="PANTHER" id="PTHR35526:SF3">
    <property type="entry name" value="ANTI-SIGMA-F FACTOR RSBW"/>
    <property type="match status" value="1"/>
</dbReference>
<dbReference type="OrthoDB" id="4284922at2"/>
<feature type="domain" description="Histidine kinase/HSP90-like ATPase" evidence="3">
    <location>
        <begin position="52"/>
        <end position="156"/>
    </location>
</feature>
<protein>
    <submittedName>
        <fullName evidence="4">ATP-binding protein</fullName>
    </submittedName>
</protein>
<evidence type="ECO:0000259" key="3">
    <source>
        <dbReference type="Pfam" id="PF13581"/>
    </source>
</evidence>
<evidence type="ECO:0000313" key="5">
    <source>
        <dbReference type="Proteomes" id="UP000253094"/>
    </source>
</evidence>
<dbReference type="Gene3D" id="3.30.565.10">
    <property type="entry name" value="Histidine kinase-like ATPase, C-terminal domain"/>
    <property type="match status" value="1"/>
</dbReference>
<dbReference type="Proteomes" id="UP000253094">
    <property type="component" value="Unassembled WGS sequence"/>
</dbReference>
<reference evidence="4 5" key="1">
    <citation type="submission" date="2018-06" db="EMBL/GenBank/DDBJ databases">
        <title>Sphaerisporangium craniellae sp. nov., isolated from a marine sponge in the South China Sea.</title>
        <authorList>
            <person name="Li L."/>
        </authorList>
    </citation>
    <scope>NUCLEOTIDE SEQUENCE [LARGE SCALE GENOMIC DNA]</scope>
    <source>
        <strain evidence="4 5">CCTCC AA 208026</strain>
    </source>
</reference>
<evidence type="ECO:0000256" key="2">
    <source>
        <dbReference type="SAM" id="MobiDB-lite"/>
    </source>
</evidence>
<feature type="compositionally biased region" description="Polar residues" evidence="2">
    <location>
        <begin position="174"/>
        <end position="185"/>
    </location>
</feature>
<feature type="region of interest" description="Disordered" evidence="2">
    <location>
        <begin position="157"/>
        <end position="185"/>
    </location>
</feature>
<dbReference type="CDD" id="cd16936">
    <property type="entry name" value="HATPase_RsbW-like"/>
    <property type="match status" value="1"/>
</dbReference>
<accession>A0A367FIR9</accession>
<dbReference type="InterPro" id="IPR003594">
    <property type="entry name" value="HATPase_dom"/>
</dbReference>
<dbReference type="SUPFAM" id="SSF55874">
    <property type="entry name" value="ATPase domain of HSP90 chaperone/DNA topoisomerase II/histidine kinase"/>
    <property type="match status" value="1"/>
</dbReference>
<keyword evidence="5" id="KW-1185">Reference proteome</keyword>
<keyword evidence="4" id="KW-0547">Nucleotide-binding</keyword>
<keyword evidence="1" id="KW-0723">Serine/threonine-protein kinase</keyword>
<evidence type="ECO:0000256" key="1">
    <source>
        <dbReference type="ARBA" id="ARBA00022527"/>
    </source>
</evidence>
<dbReference type="InterPro" id="IPR036890">
    <property type="entry name" value="HATPase_C_sf"/>
</dbReference>
<keyword evidence="1" id="KW-0808">Transferase</keyword>
<name>A0A367FIR9_9ACTN</name>
<proteinExistence type="predicted"/>
<keyword evidence="1" id="KW-0418">Kinase</keyword>
<dbReference type="InterPro" id="IPR050267">
    <property type="entry name" value="Anti-sigma-factor_SerPK"/>
</dbReference>
<dbReference type="EMBL" id="QOIL01000010">
    <property type="protein sequence ID" value="RCG29789.1"/>
    <property type="molecule type" value="Genomic_DNA"/>
</dbReference>
<comment type="caution">
    <text evidence="4">The sequence shown here is derived from an EMBL/GenBank/DDBJ whole genome shotgun (WGS) entry which is preliminary data.</text>
</comment>
<keyword evidence="4" id="KW-0067">ATP-binding</keyword>
<organism evidence="4 5">
    <name type="scientific">Sphaerisporangium album</name>
    <dbReference type="NCBI Taxonomy" id="509200"/>
    <lineage>
        <taxon>Bacteria</taxon>
        <taxon>Bacillati</taxon>
        <taxon>Actinomycetota</taxon>
        <taxon>Actinomycetes</taxon>
        <taxon>Streptosporangiales</taxon>
        <taxon>Streptosporangiaceae</taxon>
        <taxon>Sphaerisporangium</taxon>
    </lineage>
</organism>
<dbReference type="Pfam" id="PF13581">
    <property type="entry name" value="HATPase_c_2"/>
    <property type="match status" value="1"/>
</dbReference>
<sequence>MTARRSSVYRPCPVVLRQGSPWRRTPGRMRIYSHDGQQENAVFAGDEASVGKARRWLRKILGDHPRRDDALLLLSEIFTNAVAHTASPEIPVTVLVEWDGTVQVKVTDRGGATVPCVCRAPADALAEGRRGMHLVRGLSRRWGFVKDTTGCTVWFTLDPREPPQADGPPISPANRRSTYQEVQDG</sequence>
<dbReference type="GO" id="GO:0004674">
    <property type="term" value="F:protein serine/threonine kinase activity"/>
    <property type="evidence" value="ECO:0007669"/>
    <property type="project" value="UniProtKB-KW"/>
</dbReference>
<dbReference type="GO" id="GO:0005524">
    <property type="term" value="F:ATP binding"/>
    <property type="evidence" value="ECO:0007669"/>
    <property type="project" value="UniProtKB-KW"/>
</dbReference>
<dbReference type="AlphaFoldDB" id="A0A367FIR9"/>
<evidence type="ECO:0000313" key="4">
    <source>
        <dbReference type="EMBL" id="RCG29789.1"/>
    </source>
</evidence>
<dbReference type="PANTHER" id="PTHR35526">
    <property type="entry name" value="ANTI-SIGMA-F FACTOR RSBW-RELATED"/>
    <property type="match status" value="1"/>
</dbReference>